<accession>A0AAE4AR92</accession>
<evidence type="ECO:0000313" key="1">
    <source>
        <dbReference type="EMBL" id="MDQ0291252.1"/>
    </source>
</evidence>
<dbReference type="Gene3D" id="3.10.450.530">
    <property type="entry name" value="Ribonuclease toxin, BrnT, of type II toxin-antitoxin system"/>
    <property type="match status" value="1"/>
</dbReference>
<keyword evidence="2" id="KW-1185">Reference proteome</keyword>
<dbReference type="EMBL" id="JAUSVL010000001">
    <property type="protein sequence ID" value="MDQ0291252.1"/>
    <property type="molecule type" value="Genomic_DNA"/>
</dbReference>
<dbReference type="Pfam" id="PF04365">
    <property type="entry name" value="BrnT_toxin"/>
    <property type="match status" value="1"/>
</dbReference>
<dbReference type="InterPro" id="IPR007460">
    <property type="entry name" value="BrnT_toxin"/>
</dbReference>
<protein>
    <submittedName>
        <fullName evidence="1">Uncharacterized DUF497 family protein</fullName>
    </submittedName>
</protein>
<name>A0AAE4AR92_9BACT</name>
<dbReference type="AlphaFoldDB" id="A0AAE4AR92"/>
<proteinExistence type="predicted"/>
<dbReference type="InterPro" id="IPR038573">
    <property type="entry name" value="BrnT_sf"/>
</dbReference>
<evidence type="ECO:0000313" key="2">
    <source>
        <dbReference type="Proteomes" id="UP001238163"/>
    </source>
</evidence>
<dbReference type="RefSeq" id="WP_307263770.1">
    <property type="nucleotide sequence ID" value="NZ_JAUSVL010000001.1"/>
</dbReference>
<organism evidence="1 2">
    <name type="scientific">Oligosphaera ethanolica</name>
    <dbReference type="NCBI Taxonomy" id="760260"/>
    <lineage>
        <taxon>Bacteria</taxon>
        <taxon>Pseudomonadati</taxon>
        <taxon>Lentisphaerota</taxon>
        <taxon>Oligosphaeria</taxon>
        <taxon>Oligosphaerales</taxon>
        <taxon>Oligosphaeraceae</taxon>
        <taxon>Oligosphaera</taxon>
    </lineage>
</organism>
<comment type="caution">
    <text evidence="1">The sequence shown here is derived from an EMBL/GenBank/DDBJ whole genome shotgun (WGS) entry which is preliminary data.</text>
</comment>
<gene>
    <name evidence="1" type="ORF">J3R75_003359</name>
</gene>
<sequence>MKYEWDLRKAASNVQKHGISFEEAATVFDDEEALVIFDAGHSQAEDRFVILGMSASLRLLVVCHCYRSTEDLIRIFSARKASSHESHTYLQRKQP</sequence>
<reference evidence="1" key="1">
    <citation type="submission" date="2023-07" db="EMBL/GenBank/DDBJ databases">
        <title>Genomic Encyclopedia of Type Strains, Phase IV (KMG-IV): sequencing the most valuable type-strain genomes for metagenomic binning, comparative biology and taxonomic classification.</title>
        <authorList>
            <person name="Goeker M."/>
        </authorList>
    </citation>
    <scope>NUCLEOTIDE SEQUENCE</scope>
    <source>
        <strain evidence="1">DSM 24202</strain>
    </source>
</reference>
<dbReference type="Proteomes" id="UP001238163">
    <property type="component" value="Unassembled WGS sequence"/>
</dbReference>